<evidence type="ECO:0000313" key="6">
    <source>
        <dbReference type="Proteomes" id="UP000070355"/>
    </source>
</evidence>
<evidence type="ECO:0000256" key="1">
    <source>
        <dbReference type="ARBA" id="ARBA00022729"/>
    </source>
</evidence>
<keyword evidence="1" id="KW-0732">Signal</keyword>
<name>A0A133ZSU4_9BACL</name>
<dbReference type="NCBIfam" id="TIGR01168">
    <property type="entry name" value="YSIRK_signal"/>
    <property type="match status" value="1"/>
</dbReference>
<accession>A0A133ZSU4</accession>
<dbReference type="RefSeq" id="WP_156438984.1">
    <property type="nucleotide sequence ID" value="NZ_KQ959977.1"/>
</dbReference>
<feature type="compositionally biased region" description="Basic and acidic residues" evidence="2">
    <location>
        <begin position="621"/>
        <end position="631"/>
    </location>
</feature>
<dbReference type="Pfam" id="PF18938">
    <property type="entry name" value="aRib"/>
    <property type="match status" value="1"/>
</dbReference>
<dbReference type="Gene3D" id="2.60.40.10">
    <property type="entry name" value="Immunoglobulins"/>
    <property type="match status" value="1"/>
</dbReference>
<protein>
    <submittedName>
        <fullName evidence="5">Signal peptide protein, YSIRK family</fullName>
    </submittedName>
</protein>
<dbReference type="InterPro" id="IPR044024">
    <property type="entry name" value="aRib"/>
</dbReference>
<gene>
    <name evidence="5" type="ORF">HMPREF3186_01374</name>
</gene>
<dbReference type="OrthoDB" id="2417389at2"/>
<dbReference type="Gene3D" id="2.60.40.4140">
    <property type="match status" value="1"/>
</dbReference>
<feature type="domain" description="Atypical Rib" evidence="4">
    <location>
        <begin position="876"/>
        <end position="942"/>
    </location>
</feature>
<dbReference type="EMBL" id="LSDC01000091">
    <property type="protein sequence ID" value="KXB58500.1"/>
    <property type="molecule type" value="Genomic_DNA"/>
</dbReference>
<feature type="compositionally biased region" description="Basic and acidic residues" evidence="2">
    <location>
        <begin position="201"/>
        <end position="211"/>
    </location>
</feature>
<evidence type="ECO:0000259" key="4">
    <source>
        <dbReference type="Pfam" id="PF18938"/>
    </source>
</evidence>
<feature type="region of interest" description="Disordered" evidence="2">
    <location>
        <begin position="610"/>
        <end position="670"/>
    </location>
</feature>
<dbReference type="InterPro" id="IPR005877">
    <property type="entry name" value="YSIRK_signal_dom"/>
</dbReference>
<organism evidence="5 6">
    <name type="scientific">Gemella haemolysans</name>
    <dbReference type="NCBI Taxonomy" id="1379"/>
    <lineage>
        <taxon>Bacteria</taxon>
        <taxon>Bacillati</taxon>
        <taxon>Bacillota</taxon>
        <taxon>Bacilli</taxon>
        <taxon>Bacillales</taxon>
        <taxon>Gemellaceae</taxon>
        <taxon>Gemella</taxon>
    </lineage>
</organism>
<proteinExistence type="predicted"/>
<reference evidence="6" key="1">
    <citation type="submission" date="2016-01" db="EMBL/GenBank/DDBJ databases">
        <authorList>
            <person name="Mitreva M."/>
            <person name="Pepin K.H."/>
            <person name="Mihindukulasuriya K.A."/>
            <person name="Fulton R."/>
            <person name="Fronick C."/>
            <person name="O'Laughlin M."/>
            <person name="Miner T."/>
            <person name="Herter B."/>
            <person name="Rosa B.A."/>
            <person name="Cordes M."/>
            <person name="Tomlinson C."/>
            <person name="Wollam A."/>
            <person name="Palsikar V.B."/>
            <person name="Mardis E.R."/>
            <person name="Wilson R.K."/>
        </authorList>
    </citation>
    <scope>NUCLEOTIDE SEQUENCE [LARGE SCALE GENOMIC DNA]</scope>
    <source>
        <strain evidence="6">DNF01167</strain>
    </source>
</reference>
<dbReference type="Gene3D" id="1.20.1270.90">
    <property type="entry name" value="AF1782-like"/>
    <property type="match status" value="1"/>
</dbReference>
<evidence type="ECO:0000259" key="3">
    <source>
        <dbReference type="Pfam" id="PF04650"/>
    </source>
</evidence>
<feature type="compositionally biased region" description="Polar residues" evidence="2">
    <location>
        <begin position="212"/>
        <end position="223"/>
    </location>
</feature>
<dbReference type="InterPro" id="IPR013783">
    <property type="entry name" value="Ig-like_fold"/>
</dbReference>
<evidence type="ECO:0000256" key="2">
    <source>
        <dbReference type="SAM" id="MobiDB-lite"/>
    </source>
</evidence>
<feature type="domain" description="YSIRK Gram-positive signal peptide" evidence="3">
    <location>
        <begin position="18"/>
        <end position="41"/>
    </location>
</feature>
<evidence type="ECO:0000313" key="5">
    <source>
        <dbReference type="EMBL" id="KXB58500.1"/>
    </source>
</evidence>
<dbReference type="AlphaFoldDB" id="A0A133ZSU4"/>
<feature type="compositionally biased region" description="Polar residues" evidence="2">
    <location>
        <begin position="610"/>
        <end position="620"/>
    </location>
</feature>
<feature type="region of interest" description="Disordered" evidence="2">
    <location>
        <begin position="180"/>
        <end position="228"/>
    </location>
</feature>
<dbReference type="Pfam" id="PF04650">
    <property type="entry name" value="YSIRK_signal"/>
    <property type="match status" value="1"/>
</dbReference>
<feature type="non-terminal residue" evidence="5">
    <location>
        <position position="1041"/>
    </location>
</feature>
<feature type="compositionally biased region" description="Pro residues" evidence="2">
    <location>
        <begin position="632"/>
        <end position="650"/>
    </location>
</feature>
<comment type="caution">
    <text evidence="5">The sequence shown here is derived from an EMBL/GenBank/DDBJ whole genome shotgun (WGS) entry which is preliminary data.</text>
</comment>
<dbReference type="Gene3D" id="3.10.20.890">
    <property type="match status" value="1"/>
</dbReference>
<dbReference type="Proteomes" id="UP000070355">
    <property type="component" value="Unassembled WGS sequence"/>
</dbReference>
<sequence>MIGKNNKYLKDTRNGVKVESYSIKKFKVGAASVVIGASIFFGAGAVAQASEEVSNNTTADNTTNAGAKENVPTAPVATTQPVAKETTKEDVAAAVAAKLSGETAKEVKALDKTKLENYIAEIEAKLANGTYESKTEESVAVLKEALKVAKDTLENATTQDEIKKAYNKLVTTVNTKLKAKPVEKKETPVVDTTNGQPTVGKKAENTEKKSESNSIENTGSNDSRNGKALDKNNAFRAAINGSLNSSEFSGKNAKQFQSVRYSVDGAKTAWTIDVVPTHNGMQTLGLLVASDDTIESIDVVDRGPNAGKLNEQYSPNKSYKTSMSNSKALVEYYSYAGGGIPDSITYRVVTKGTNHNLFARFATAPAKTTLENAGLNGTAAIKSRMSEFPEGGVNISSRLAPQPGVNNTYTQTNDTITVPTVASTDTTVSGTGQPGAIINLKSHGKTAKQTQVAANGQWSIPLDFGLNSNTTGGAQLVAGDKISVSQTVSGVESADTDVNISLGHSEIVPSSKSKQQNNLVENDRNVTLKVPHDAGAAYFQFTDADGNAKEVGLKRDAIPGNWKVNSSSSALASVTSSEDGKFYSTINLALNKDMKAGTTAKVISNMQEGSYSSLQGWQSRNVEEAPKEETPAPKPQPETPKPQPETPKPTTPAADATTSGPEIVNDLAGKASTPADVTVKAPAGSTVKLYNTDGVVIGEAVANAQGVATVHPTNSLPAGEITATSTPAGGKESAKSAPITVTKTPTPIENIPKTTIPYYQLQMMTNATKVTLYRGDHLSLTGAAAGTALRYFGITQETAFNIAGVKPSGGLEDNGSSKITNSDAKAEGTVAWNQPLGDKTITFRVIGSPDPTSEDRAQIDRHIIVTVLEVAKKYEPVAGTKLDVANSNNLSEDDKNKVIASVKAANPSLPADSQYSVDEKGNLTITYPDGSKDKIAVAYLVNPTTPAAPATPAAPVVAPTVEIPYSNKDTKEVYVYAGEENSFDIKFKDDSGKIASATVKQGGNRAFDDVAGEANTINTQYGFKANVINAETPATEKAPAV</sequence>